<dbReference type="InterPro" id="IPR011004">
    <property type="entry name" value="Trimer_LpxA-like_sf"/>
</dbReference>
<gene>
    <name evidence="1" type="ORF">E6K80_15190</name>
</gene>
<protein>
    <submittedName>
        <fullName evidence="1">Gamma carbonic anhydrase family protein</fullName>
    </submittedName>
</protein>
<dbReference type="CDD" id="cd04645">
    <property type="entry name" value="LbH_gamma_CA_like"/>
    <property type="match status" value="1"/>
</dbReference>
<comment type="caution">
    <text evidence="1">The sequence shown here is derived from an EMBL/GenBank/DDBJ whole genome shotgun (WGS) entry which is preliminary data.</text>
</comment>
<dbReference type="Proteomes" id="UP000319836">
    <property type="component" value="Unassembled WGS sequence"/>
</dbReference>
<accession>A0A538TV74</accession>
<evidence type="ECO:0000313" key="1">
    <source>
        <dbReference type="EMBL" id="TMQ67519.1"/>
    </source>
</evidence>
<dbReference type="Pfam" id="PF00132">
    <property type="entry name" value="Hexapep"/>
    <property type="match status" value="1"/>
</dbReference>
<dbReference type="EMBL" id="VBPA01000445">
    <property type="protein sequence ID" value="TMQ67519.1"/>
    <property type="molecule type" value="Genomic_DNA"/>
</dbReference>
<proteinExistence type="predicted"/>
<dbReference type="PANTHER" id="PTHR13061:SF29">
    <property type="entry name" value="GAMMA CARBONIC ANHYDRASE-LIKE 1, MITOCHONDRIAL-RELATED"/>
    <property type="match status" value="1"/>
</dbReference>
<evidence type="ECO:0000313" key="2">
    <source>
        <dbReference type="Proteomes" id="UP000319836"/>
    </source>
</evidence>
<dbReference type="InterPro" id="IPR050484">
    <property type="entry name" value="Transf_Hexapept/Carb_Anhydrase"/>
</dbReference>
<organism evidence="1 2">
    <name type="scientific">Eiseniibacteriota bacterium</name>
    <dbReference type="NCBI Taxonomy" id="2212470"/>
    <lineage>
        <taxon>Bacteria</taxon>
        <taxon>Candidatus Eiseniibacteriota</taxon>
    </lineage>
</organism>
<reference evidence="1 2" key="1">
    <citation type="journal article" date="2019" name="Nat. Microbiol.">
        <title>Mediterranean grassland soil C-N compound turnover is dependent on rainfall and depth, and is mediated by genomically divergent microorganisms.</title>
        <authorList>
            <person name="Diamond S."/>
            <person name="Andeer P.F."/>
            <person name="Li Z."/>
            <person name="Crits-Christoph A."/>
            <person name="Burstein D."/>
            <person name="Anantharaman K."/>
            <person name="Lane K.R."/>
            <person name="Thomas B.C."/>
            <person name="Pan C."/>
            <person name="Northen T.R."/>
            <person name="Banfield J.F."/>
        </authorList>
    </citation>
    <scope>NUCLEOTIDE SEQUENCE [LARGE SCALE GENOMIC DNA]</scope>
    <source>
        <strain evidence="1">WS_10</strain>
    </source>
</reference>
<dbReference type="PANTHER" id="PTHR13061">
    <property type="entry name" value="DYNACTIN SUBUNIT P25"/>
    <property type="match status" value="1"/>
</dbReference>
<name>A0A538TV74_UNCEI</name>
<dbReference type="SUPFAM" id="SSF51161">
    <property type="entry name" value="Trimeric LpxA-like enzymes"/>
    <property type="match status" value="1"/>
</dbReference>
<dbReference type="Gene3D" id="2.160.10.10">
    <property type="entry name" value="Hexapeptide repeat proteins"/>
    <property type="match status" value="1"/>
</dbReference>
<dbReference type="InterPro" id="IPR001451">
    <property type="entry name" value="Hexapep"/>
</dbReference>
<sequence length="323" mass="34998">MNRPPRTATLHPTVFVAPGVVMLGDVTVGARSSLWFNTVVRGDSDAVVIGEDSNVQDNSVVHEDEGFPTRIGSRVTVGHRAIIHGCVIEDDCLIGMGSVVLTGARIGAGSLIGAASLVRERETIPPGSLVVGSPARVVGALSERHRAAIRNGSAHYAELARSYMRSGLARGADPSGTVARDASSMTRREWEDLLVRLEEGPAWTEARRRDGSFDGVCSNLESLDRRRIMVLEAVVATSELVVMRSPDRAEAAGDGAPRESFFHWRDARLELVRRLASCGAAEWSRPVGHPTRGARSLADWLREWVDEDLETRRALGRSEGPRP</sequence>
<dbReference type="AlphaFoldDB" id="A0A538TV74"/>
<dbReference type="InterPro" id="IPR047324">
    <property type="entry name" value="LbH_gamma_CA-like"/>
</dbReference>